<evidence type="ECO:0000313" key="12">
    <source>
        <dbReference type="Proteomes" id="UP000468687"/>
    </source>
</evidence>
<name>A0A6P0HN57_9ACTN</name>
<keyword evidence="6" id="KW-0238">DNA-binding</keyword>
<dbReference type="PANTHER" id="PTHR47964">
    <property type="entry name" value="ATP-DEPENDENT DNA HELICASE HOMOLOG RECG, CHLOROPLASTIC"/>
    <property type="match status" value="1"/>
</dbReference>
<dbReference type="SMART" id="SM00487">
    <property type="entry name" value="DEXDc"/>
    <property type="match status" value="1"/>
</dbReference>
<keyword evidence="7" id="KW-0234">DNA repair</keyword>
<dbReference type="GO" id="GO:0005524">
    <property type="term" value="F:ATP binding"/>
    <property type="evidence" value="ECO:0007669"/>
    <property type="project" value="UniProtKB-KW"/>
</dbReference>
<proteinExistence type="predicted"/>
<dbReference type="AlphaFoldDB" id="A0A6P0HN57"/>
<reference evidence="11 12" key="1">
    <citation type="journal article" date="2014" name="Int. J. Syst. Evol. Microbiol.">
        <title>Nocardioides zeae sp. nov., isolated from the stem of Zea mays.</title>
        <authorList>
            <person name="Glaeser S.P."/>
            <person name="McInroy J.A."/>
            <person name="Busse H.J."/>
            <person name="Kampfer P."/>
        </authorList>
    </citation>
    <scope>NUCLEOTIDE SEQUENCE [LARGE SCALE GENOMIC DNA]</scope>
    <source>
        <strain evidence="11 12">JCM 30728</strain>
    </source>
</reference>
<dbReference type="GO" id="GO:0016787">
    <property type="term" value="F:hydrolase activity"/>
    <property type="evidence" value="ECO:0007669"/>
    <property type="project" value="UniProtKB-KW"/>
</dbReference>
<dbReference type="SMART" id="SM00490">
    <property type="entry name" value="HELICc"/>
    <property type="match status" value="1"/>
</dbReference>
<dbReference type="Pfam" id="PF00270">
    <property type="entry name" value="DEAD"/>
    <property type="match status" value="1"/>
</dbReference>
<evidence type="ECO:0000259" key="9">
    <source>
        <dbReference type="PROSITE" id="PS51192"/>
    </source>
</evidence>
<dbReference type="GO" id="GO:0006281">
    <property type="term" value="P:DNA repair"/>
    <property type="evidence" value="ECO:0007669"/>
    <property type="project" value="UniProtKB-KW"/>
</dbReference>
<dbReference type="InterPro" id="IPR011545">
    <property type="entry name" value="DEAD/DEAH_box_helicase_dom"/>
</dbReference>
<evidence type="ECO:0000256" key="6">
    <source>
        <dbReference type="ARBA" id="ARBA00023125"/>
    </source>
</evidence>
<dbReference type="Proteomes" id="UP000468687">
    <property type="component" value="Unassembled WGS sequence"/>
</dbReference>
<feature type="compositionally biased region" description="Gly residues" evidence="8">
    <location>
        <begin position="554"/>
        <end position="563"/>
    </location>
</feature>
<dbReference type="PANTHER" id="PTHR47964:SF1">
    <property type="entry name" value="ATP-DEPENDENT DNA HELICASE HOMOLOG RECG, CHLOROPLASTIC"/>
    <property type="match status" value="1"/>
</dbReference>
<gene>
    <name evidence="11" type="ORF">G3T38_17400</name>
</gene>
<evidence type="ECO:0000256" key="7">
    <source>
        <dbReference type="ARBA" id="ARBA00023204"/>
    </source>
</evidence>
<dbReference type="Gene3D" id="3.40.50.300">
    <property type="entry name" value="P-loop containing nucleotide triphosphate hydrolases"/>
    <property type="match status" value="2"/>
</dbReference>
<evidence type="ECO:0000259" key="10">
    <source>
        <dbReference type="PROSITE" id="PS51194"/>
    </source>
</evidence>
<dbReference type="GO" id="GO:0003677">
    <property type="term" value="F:DNA binding"/>
    <property type="evidence" value="ECO:0007669"/>
    <property type="project" value="UniProtKB-KW"/>
</dbReference>
<feature type="domain" description="Helicase C-terminal" evidence="10">
    <location>
        <begin position="533"/>
        <end position="697"/>
    </location>
</feature>
<evidence type="ECO:0000256" key="8">
    <source>
        <dbReference type="SAM" id="MobiDB-lite"/>
    </source>
</evidence>
<dbReference type="PROSITE" id="PS51194">
    <property type="entry name" value="HELICASE_CTER"/>
    <property type="match status" value="1"/>
</dbReference>
<keyword evidence="5" id="KW-0067">ATP-binding</keyword>
<sequence length="770" mass="81933">MITLDSPIEAVLGGAAKKVTKVREQLGLRTVGDLLRHFPRTYLPVGELTALDPDLEVGRQVSVVGRVSESRLRSYTDRRTRRTAYRLEVVVATDGPSLRLTYFAPHKGMATHHERRHQVGTVGVFLGKLDTFGGRWQLTNPTMVPLELPDTVAPTDQDEAGRAAVAALRNLFPIYRATAGVESWDLQAAIGFALSVLEEPEDPLPPSLREANGLVGLREAFERVHQADSWGDVTRGMQRFRFDEALVTQLVLARRRAALRGVAAAPRTGVHPDGRVGGLLAAFDALLPFELTAGQREVGAQLEADLAADHPMNRLLQGEVGSGKTLVALRAMLRVVDSGGQAVLLAPTEVLAQQHERSLTRLLGPLAQPGMLGGADEATGIALLTGSMSTAQRRAALLRIASGEAGIVVGTHALLEDNVVLADLGLVVVDEQHRFGVEQRAALTAKAATPPHVLVMTATPIPRTVAMTVFGDLETSVLSELPAGRAPIQTTVVPLADAPRWIDRVWARVREEVEMGHQAYVVCPRISEGTSEQGESDAVDLDEDGEVLPIATGRSGGGDGGGATPAPAAVETTLEQLTGPGGPLHGLRVAALHGKLHPDEKDAVMRGFAAGEIDVLVSTTVIEVGVDVANATTMVLLDADRFGVSQLHQLRGRVGRGGLPGLCLLVTRAQAGTPARERLDAVASTTDGFELSRVDLEQRREGDVLGASQSGYRSSLQTLRVLRDEKTIVAARGTAEDLLADDPELDGLPRVRAAVLDLEASSTASYLEKS</sequence>
<dbReference type="InterPro" id="IPR027417">
    <property type="entry name" value="P-loop_NTPase"/>
</dbReference>
<dbReference type="InterPro" id="IPR001650">
    <property type="entry name" value="Helicase_C-like"/>
</dbReference>
<accession>A0A6P0HN57</accession>
<feature type="domain" description="Helicase ATP-binding" evidence="9">
    <location>
        <begin position="305"/>
        <end position="478"/>
    </location>
</feature>
<dbReference type="InterPro" id="IPR045562">
    <property type="entry name" value="RecG_dom3_C"/>
</dbReference>
<feature type="region of interest" description="Disordered" evidence="8">
    <location>
        <begin position="548"/>
        <end position="567"/>
    </location>
</feature>
<dbReference type="CDD" id="cd04488">
    <property type="entry name" value="RecG_wedge_OBF"/>
    <property type="match status" value="1"/>
</dbReference>
<dbReference type="Gene3D" id="2.40.50.140">
    <property type="entry name" value="Nucleic acid-binding proteins"/>
    <property type="match status" value="1"/>
</dbReference>
<organism evidence="11 12">
    <name type="scientific">Nocardioides zeae</name>
    <dbReference type="NCBI Taxonomy" id="1457234"/>
    <lineage>
        <taxon>Bacteria</taxon>
        <taxon>Bacillati</taxon>
        <taxon>Actinomycetota</taxon>
        <taxon>Actinomycetes</taxon>
        <taxon>Propionibacteriales</taxon>
        <taxon>Nocardioidaceae</taxon>
        <taxon>Nocardioides</taxon>
    </lineage>
</organism>
<evidence type="ECO:0000313" key="11">
    <source>
        <dbReference type="EMBL" id="NEN80043.1"/>
    </source>
</evidence>
<evidence type="ECO:0000256" key="5">
    <source>
        <dbReference type="ARBA" id="ARBA00022840"/>
    </source>
</evidence>
<keyword evidence="2" id="KW-0227">DNA damage</keyword>
<dbReference type="InterPro" id="IPR047112">
    <property type="entry name" value="RecG/Mfd"/>
</dbReference>
<comment type="caution">
    <text evidence="11">The sequence shown here is derived from an EMBL/GenBank/DDBJ whole genome shotgun (WGS) entry which is preliminary data.</text>
</comment>
<evidence type="ECO:0000256" key="2">
    <source>
        <dbReference type="ARBA" id="ARBA00022763"/>
    </source>
</evidence>
<dbReference type="Pfam" id="PF00271">
    <property type="entry name" value="Helicase_C"/>
    <property type="match status" value="1"/>
</dbReference>
<dbReference type="InterPro" id="IPR012340">
    <property type="entry name" value="NA-bd_OB-fold"/>
</dbReference>
<dbReference type="Pfam" id="PF19833">
    <property type="entry name" value="RecG_dom3_C"/>
    <property type="match status" value="1"/>
</dbReference>
<evidence type="ECO:0000256" key="4">
    <source>
        <dbReference type="ARBA" id="ARBA00022806"/>
    </source>
</evidence>
<protein>
    <submittedName>
        <fullName evidence="11">ATP-dependent DNA helicase RecG</fullName>
    </submittedName>
</protein>
<dbReference type="InterPro" id="IPR014001">
    <property type="entry name" value="Helicase_ATP-bd"/>
</dbReference>
<evidence type="ECO:0000256" key="1">
    <source>
        <dbReference type="ARBA" id="ARBA00022741"/>
    </source>
</evidence>
<evidence type="ECO:0000256" key="3">
    <source>
        <dbReference type="ARBA" id="ARBA00022801"/>
    </source>
</evidence>
<keyword evidence="4 11" id="KW-0347">Helicase</keyword>
<dbReference type="RefSeq" id="WP_163773641.1">
    <property type="nucleotide sequence ID" value="NZ_JAAGXA010000014.1"/>
</dbReference>
<dbReference type="PROSITE" id="PS51192">
    <property type="entry name" value="HELICASE_ATP_BIND_1"/>
    <property type="match status" value="1"/>
</dbReference>
<keyword evidence="12" id="KW-1185">Reference proteome</keyword>
<dbReference type="GO" id="GO:0003678">
    <property type="term" value="F:DNA helicase activity"/>
    <property type="evidence" value="ECO:0007669"/>
    <property type="project" value="TreeGrafter"/>
</dbReference>
<dbReference type="CDD" id="cd17992">
    <property type="entry name" value="DEXHc_RecG"/>
    <property type="match status" value="1"/>
</dbReference>
<keyword evidence="1" id="KW-0547">Nucleotide-binding</keyword>
<dbReference type="SUPFAM" id="SSF52540">
    <property type="entry name" value="P-loop containing nucleoside triphosphate hydrolases"/>
    <property type="match status" value="2"/>
</dbReference>
<dbReference type="EMBL" id="JAAGXA010000014">
    <property type="protein sequence ID" value="NEN80043.1"/>
    <property type="molecule type" value="Genomic_DNA"/>
</dbReference>
<dbReference type="SUPFAM" id="SSF50249">
    <property type="entry name" value="Nucleic acid-binding proteins"/>
    <property type="match status" value="1"/>
</dbReference>
<keyword evidence="3" id="KW-0378">Hydrolase</keyword>